<proteinExistence type="predicted"/>
<dbReference type="Proteomes" id="UP000694559">
    <property type="component" value="Unplaced"/>
</dbReference>
<evidence type="ECO:0000313" key="3">
    <source>
        <dbReference type="Proteomes" id="UP000694559"/>
    </source>
</evidence>
<dbReference type="GO" id="GO:0098978">
    <property type="term" value="C:glutamatergic synapse"/>
    <property type="evidence" value="ECO:0007669"/>
    <property type="project" value="Ensembl"/>
</dbReference>
<protein>
    <submittedName>
        <fullName evidence="2">DISC1 scaffold protein</fullName>
    </submittedName>
</protein>
<evidence type="ECO:0000313" key="2">
    <source>
        <dbReference type="Ensembl" id="ENSNNAP00000007015.1"/>
    </source>
</evidence>
<dbReference type="GO" id="GO:0031929">
    <property type="term" value="P:TOR signaling"/>
    <property type="evidence" value="ECO:0007669"/>
    <property type="project" value="Ensembl"/>
</dbReference>
<dbReference type="GO" id="GO:0042802">
    <property type="term" value="F:identical protein binding"/>
    <property type="evidence" value="ECO:0007669"/>
    <property type="project" value="Ensembl"/>
</dbReference>
<dbReference type="GO" id="GO:0060070">
    <property type="term" value="P:canonical Wnt signaling pathway"/>
    <property type="evidence" value="ECO:0007669"/>
    <property type="project" value="Ensembl"/>
</dbReference>
<dbReference type="GO" id="GO:0021799">
    <property type="term" value="P:cerebral cortex radially oriented cell migration"/>
    <property type="evidence" value="ECO:0007669"/>
    <property type="project" value="Ensembl"/>
</dbReference>
<dbReference type="GO" id="GO:0070050">
    <property type="term" value="P:neuron cellular homeostasis"/>
    <property type="evidence" value="ECO:0007669"/>
    <property type="project" value="Ensembl"/>
</dbReference>
<reference evidence="2" key="1">
    <citation type="submission" date="2025-08" db="UniProtKB">
        <authorList>
            <consortium name="Ensembl"/>
        </authorList>
    </citation>
    <scope>IDENTIFICATION</scope>
</reference>
<dbReference type="GO" id="GO:0060090">
    <property type="term" value="F:molecular adaptor activity"/>
    <property type="evidence" value="ECO:0007669"/>
    <property type="project" value="Ensembl"/>
</dbReference>
<dbReference type="GO" id="GO:0005739">
    <property type="term" value="C:mitochondrion"/>
    <property type="evidence" value="ECO:0007669"/>
    <property type="project" value="Ensembl"/>
</dbReference>
<dbReference type="GeneTree" id="ENSGT00390000006176"/>
<dbReference type="AlphaFoldDB" id="A0A8C6VKJ4"/>
<dbReference type="GO" id="GO:0045111">
    <property type="term" value="C:intermediate filament cytoskeleton"/>
    <property type="evidence" value="ECO:0007669"/>
    <property type="project" value="Ensembl"/>
</dbReference>
<evidence type="ECO:0000256" key="1">
    <source>
        <dbReference type="SAM" id="Coils"/>
    </source>
</evidence>
<organism evidence="2 3">
    <name type="scientific">Naja naja</name>
    <name type="common">Indian cobra</name>
    <dbReference type="NCBI Taxonomy" id="35670"/>
    <lineage>
        <taxon>Eukaryota</taxon>
        <taxon>Metazoa</taxon>
        <taxon>Chordata</taxon>
        <taxon>Craniata</taxon>
        <taxon>Vertebrata</taxon>
        <taxon>Euteleostomi</taxon>
        <taxon>Lepidosauria</taxon>
        <taxon>Squamata</taxon>
        <taxon>Bifurcata</taxon>
        <taxon>Unidentata</taxon>
        <taxon>Episquamata</taxon>
        <taxon>Toxicofera</taxon>
        <taxon>Serpentes</taxon>
        <taxon>Colubroidea</taxon>
        <taxon>Elapidae</taxon>
        <taxon>Elapinae</taxon>
        <taxon>Naja</taxon>
    </lineage>
</organism>
<dbReference type="GO" id="GO:0051560">
    <property type="term" value="P:mitochondrial calcium ion homeostasis"/>
    <property type="evidence" value="ECO:0007669"/>
    <property type="project" value="Ensembl"/>
</dbReference>
<dbReference type="GO" id="GO:0010975">
    <property type="term" value="P:regulation of neuron projection development"/>
    <property type="evidence" value="ECO:0007669"/>
    <property type="project" value="Ensembl"/>
</dbReference>
<dbReference type="PANTHER" id="PTHR14332">
    <property type="entry name" value="DISRUPTED IN SCHIZOPHRENIA 1 PROTEIN"/>
    <property type="match status" value="1"/>
</dbReference>
<dbReference type="GO" id="GO:0014069">
    <property type="term" value="C:postsynaptic density"/>
    <property type="evidence" value="ECO:0007669"/>
    <property type="project" value="Ensembl"/>
</dbReference>
<dbReference type="GO" id="GO:0005813">
    <property type="term" value="C:centrosome"/>
    <property type="evidence" value="ECO:0007669"/>
    <property type="project" value="Ensembl"/>
</dbReference>
<dbReference type="GO" id="GO:0008021">
    <property type="term" value="C:synaptic vesicle"/>
    <property type="evidence" value="ECO:0007669"/>
    <property type="project" value="Ensembl"/>
</dbReference>
<dbReference type="GO" id="GO:0000226">
    <property type="term" value="P:microtubule cytoskeleton organization"/>
    <property type="evidence" value="ECO:0007669"/>
    <property type="project" value="Ensembl"/>
</dbReference>
<keyword evidence="3" id="KW-1185">Reference proteome</keyword>
<gene>
    <name evidence="2" type="primary">DISC1</name>
</gene>
<dbReference type="GO" id="GO:0005829">
    <property type="term" value="C:cytosol"/>
    <property type="evidence" value="ECO:0007669"/>
    <property type="project" value="Ensembl"/>
</dbReference>
<dbReference type="GO" id="GO:0001764">
    <property type="term" value="P:neuron migration"/>
    <property type="evidence" value="ECO:0007669"/>
    <property type="project" value="Ensembl"/>
</dbReference>
<dbReference type="PANTHER" id="PTHR14332:SF3">
    <property type="entry name" value="DISRUPTED IN SCHIZOPHRENIA 1 PROTEIN"/>
    <property type="match status" value="1"/>
</dbReference>
<dbReference type="GO" id="GO:0002052">
    <property type="term" value="P:positive regulation of neuroblast proliferation"/>
    <property type="evidence" value="ECO:0007669"/>
    <property type="project" value="Ensembl"/>
</dbReference>
<name>A0A8C6VKJ4_NAJNA</name>
<dbReference type="GO" id="GO:1905515">
    <property type="term" value="P:non-motile cilium assembly"/>
    <property type="evidence" value="ECO:0007669"/>
    <property type="project" value="Ensembl"/>
</dbReference>
<dbReference type="GO" id="GO:0097546">
    <property type="term" value="C:ciliary base"/>
    <property type="evidence" value="ECO:0007669"/>
    <property type="project" value="Ensembl"/>
</dbReference>
<dbReference type="GO" id="GO:0036064">
    <property type="term" value="C:ciliary basal body"/>
    <property type="evidence" value="ECO:0007669"/>
    <property type="project" value="Ensembl"/>
</dbReference>
<dbReference type="InterPro" id="IPR026081">
    <property type="entry name" value="DISC1"/>
</dbReference>
<dbReference type="GO" id="GO:0006511">
    <property type="term" value="P:ubiquitin-dependent protein catabolic process"/>
    <property type="evidence" value="ECO:0007669"/>
    <property type="project" value="Ensembl"/>
</dbReference>
<dbReference type="GO" id="GO:0099175">
    <property type="term" value="P:regulation of postsynapse organization"/>
    <property type="evidence" value="ECO:0007669"/>
    <property type="project" value="Ensembl"/>
</dbReference>
<sequence length="692" mass="79024">MLFRLPAATNTSECLRPMQQSYAMEKTSEGVSSQKKERLCAQHQEKGINTQEPENKETFNGPSSLQDSFHSHFSFIQLSLNSASEAAAGESGSRESKEFVGLGGIEKAENINFHLSGEVQRISRTELWASCNSLCDEVGTCPLEAAEDGILQVCTNNAFSSSTDSLEATSADSSVTSGYESCGIASDHSWDFLMKEYEPVLQECLLGNRRLVKIKSLMRKLQKLQEKAVAEEDYEKGMFLTTSCCYKLWMGTTQNSLMAQVAEKFRRRLEELHKEKSLLNFQLPSQHPSVSSFLEKFRVYCQMTLYDGYTVYSISAQKEIEVVRAKLAVLEAKDQQLRIEIQEQDHHVQEQDYELSALLSWVSLKELQTTGKALADILVASDKIPYRLDFPDSVKRLQEKIQSLNISMTEMAAEVCTNQRLCSTLRKKVRHVEIQLPALLKTKMLAASGNFCTAKDLAEEIQSLTAERDRLKGLLNEWSTLNAKNIQKLERAKERYKKLKEKMEQEEFVFAFLVKQIIDFYVAFSFSCGRSHLLERVCEVDLEACQLLIHEFLLNKNGSYVSEGKESQTEEIEDMEDALLTSKWKQSNLYENHFLFIFFMYLQEFDMLSTEFREKCERISKKLVFLEEQLQLAACSYDEDLHIQSLQREIQMVKETLQAMLVQLQPTKEAGEDVAANFLGDSWCLGKESLKE</sequence>
<keyword evidence="1" id="KW-0175">Coiled coil</keyword>
<dbReference type="GO" id="GO:0005874">
    <property type="term" value="C:microtubule"/>
    <property type="evidence" value="ECO:0007669"/>
    <property type="project" value="TreeGrafter"/>
</dbReference>
<dbReference type="OrthoDB" id="9836442at2759"/>
<dbReference type="Ensembl" id="ENSNNAT00000007361.1">
    <property type="protein sequence ID" value="ENSNNAP00000007015.1"/>
    <property type="gene ID" value="ENSNNAG00000004459.1"/>
</dbReference>
<dbReference type="GO" id="GO:0050965">
    <property type="term" value="P:detection of temperature stimulus involved in sensory perception of pain"/>
    <property type="evidence" value="ECO:0007669"/>
    <property type="project" value="Ensembl"/>
</dbReference>
<dbReference type="GO" id="GO:0090128">
    <property type="term" value="P:regulation of synapse maturation"/>
    <property type="evidence" value="ECO:0007669"/>
    <property type="project" value="Ensembl"/>
</dbReference>
<dbReference type="GO" id="GO:0030177">
    <property type="term" value="P:positive regulation of Wnt signaling pathway"/>
    <property type="evidence" value="ECO:0007669"/>
    <property type="project" value="Ensembl"/>
</dbReference>
<dbReference type="GO" id="GO:2000060">
    <property type="term" value="P:positive regulation of ubiquitin-dependent protein catabolic process"/>
    <property type="evidence" value="ECO:0007669"/>
    <property type="project" value="Ensembl"/>
</dbReference>
<reference evidence="2" key="2">
    <citation type="submission" date="2025-09" db="UniProtKB">
        <authorList>
            <consortium name="Ensembl"/>
        </authorList>
    </citation>
    <scope>IDENTIFICATION</scope>
</reference>
<dbReference type="GO" id="GO:0098982">
    <property type="term" value="C:GABA-ergic synapse"/>
    <property type="evidence" value="ECO:0007669"/>
    <property type="project" value="Ensembl"/>
</dbReference>
<feature type="coiled-coil region" evidence="1">
    <location>
        <begin position="609"/>
        <end position="663"/>
    </location>
</feature>
<dbReference type="GO" id="GO:0021846">
    <property type="term" value="P:cell proliferation in forebrain"/>
    <property type="evidence" value="ECO:0007669"/>
    <property type="project" value="Ensembl"/>
</dbReference>
<dbReference type="GO" id="GO:0008104">
    <property type="term" value="P:intracellular protein localization"/>
    <property type="evidence" value="ECO:0007669"/>
    <property type="project" value="Ensembl"/>
</dbReference>
<accession>A0A8C6VKJ4</accession>
<feature type="coiled-coil region" evidence="1">
    <location>
        <begin position="454"/>
        <end position="509"/>
    </location>
</feature>